<dbReference type="RefSeq" id="WP_284230975.1">
    <property type="nucleotide sequence ID" value="NZ_BSUL01000001.1"/>
</dbReference>
<evidence type="ECO:0000313" key="3">
    <source>
        <dbReference type="Proteomes" id="UP001157160"/>
    </source>
</evidence>
<evidence type="ECO:0000256" key="1">
    <source>
        <dbReference type="SAM" id="MobiDB-lite"/>
    </source>
</evidence>
<feature type="compositionally biased region" description="Polar residues" evidence="1">
    <location>
        <begin position="321"/>
        <end position="335"/>
    </location>
</feature>
<feature type="region of interest" description="Disordered" evidence="1">
    <location>
        <begin position="296"/>
        <end position="352"/>
    </location>
</feature>
<sequence>MTAVRSGAEAAILLRERRVPGLALLLDADRLAQAVGEPARIERMRWKPGAGVVASLRTERGGSRFLAAYADAAKAAKDLQTASRLGARLTAVGDVPGTVVGALDGDRAIARSLARLRRRLPGVDTGSLVLRHNPARRIVLRLADGRVLKLAARGRDRVLVAIVGGDLAAAGVPVVAEAAVPRVAEATVLPWWGRGDLSARPDPTAARLAGLATAALHDASPPAGAILLAERSLRRELVRARDGVAAVLPGLAPEAGAVVDAVLRGVERSATPPTVAHGDLSPIRCCSAMTGCASSTSTASASPAPPPTSARSAPQPCSRVPSRSPTRCSTATPSSARLRANGSCACTRPPPC</sequence>
<dbReference type="AlphaFoldDB" id="A0AA37UFD8"/>
<comment type="caution">
    <text evidence="2">The sequence shown here is derived from an EMBL/GenBank/DDBJ whole genome shotgun (WGS) entry which is preliminary data.</text>
</comment>
<dbReference type="EMBL" id="BSUL01000001">
    <property type="protein sequence ID" value="GMA27949.1"/>
    <property type="molecule type" value="Genomic_DNA"/>
</dbReference>
<keyword evidence="3" id="KW-1185">Reference proteome</keyword>
<proteinExistence type="predicted"/>
<gene>
    <name evidence="2" type="ORF">GCM10025874_12020</name>
</gene>
<accession>A0AA37UFD8</accession>
<reference evidence="2 3" key="1">
    <citation type="journal article" date="2014" name="Int. J. Syst. Evol. Microbiol.">
        <title>Complete genome sequence of Corynebacterium casei LMG S-19264T (=DSM 44701T), isolated from a smear-ripened cheese.</title>
        <authorList>
            <consortium name="US DOE Joint Genome Institute (JGI-PGF)"/>
            <person name="Walter F."/>
            <person name="Albersmeier A."/>
            <person name="Kalinowski J."/>
            <person name="Ruckert C."/>
        </authorList>
    </citation>
    <scope>NUCLEOTIDE SEQUENCE [LARGE SCALE GENOMIC DNA]</scope>
    <source>
        <strain evidence="2 3">NBRC 112289</strain>
    </source>
</reference>
<organism evidence="2 3">
    <name type="scientific">Arenivirga flava</name>
    <dbReference type="NCBI Taxonomy" id="1930060"/>
    <lineage>
        <taxon>Bacteria</taxon>
        <taxon>Bacillati</taxon>
        <taxon>Actinomycetota</taxon>
        <taxon>Actinomycetes</taxon>
        <taxon>Micrococcales</taxon>
        <taxon>Microbacteriaceae</taxon>
        <taxon>Arenivirga</taxon>
    </lineage>
</organism>
<protein>
    <submittedName>
        <fullName evidence="2">Uncharacterized protein</fullName>
    </submittedName>
</protein>
<dbReference type="Proteomes" id="UP001157160">
    <property type="component" value="Unassembled WGS sequence"/>
</dbReference>
<name>A0AA37UFD8_9MICO</name>
<evidence type="ECO:0000313" key="2">
    <source>
        <dbReference type="EMBL" id="GMA27949.1"/>
    </source>
</evidence>